<reference evidence="13" key="1">
    <citation type="submission" date="2017-02" db="UniProtKB">
        <authorList>
            <consortium name="WormBaseParasite"/>
        </authorList>
    </citation>
    <scope>IDENTIFICATION</scope>
</reference>
<dbReference type="PANTHER" id="PTHR11003">
    <property type="entry name" value="POTASSIUM CHANNEL, SUBFAMILY K"/>
    <property type="match status" value="1"/>
</dbReference>
<feature type="region of interest" description="Disordered" evidence="9">
    <location>
        <begin position="1022"/>
        <end position="1049"/>
    </location>
</feature>
<evidence type="ECO:0000313" key="12">
    <source>
        <dbReference type="Proteomes" id="UP000046393"/>
    </source>
</evidence>
<keyword evidence="7 8" id="KW-0407">Ion channel</keyword>
<evidence type="ECO:0000256" key="6">
    <source>
        <dbReference type="ARBA" id="ARBA00023136"/>
    </source>
</evidence>
<evidence type="ECO:0000256" key="1">
    <source>
        <dbReference type="ARBA" id="ARBA00004141"/>
    </source>
</evidence>
<evidence type="ECO:0000259" key="11">
    <source>
        <dbReference type="Pfam" id="PF07885"/>
    </source>
</evidence>
<evidence type="ECO:0000256" key="5">
    <source>
        <dbReference type="ARBA" id="ARBA00023065"/>
    </source>
</evidence>
<evidence type="ECO:0000256" key="7">
    <source>
        <dbReference type="ARBA" id="ARBA00023303"/>
    </source>
</evidence>
<feature type="region of interest" description="Disordered" evidence="9">
    <location>
        <begin position="822"/>
        <end position="855"/>
    </location>
</feature>
<dbReference type="InterPro" id="IPR013099">
    <property type="entry name" value="K_chnl_dom"/>
</dbReference>
<dbReference type="InterPro" id="IPR003280">
    <property type="entry name" value="2pore_dom_K_chnl"/>
</dbReference>
<dbReference type="AlphaFoldDB" id="A0A0N5AS33"/>
<feature type="transmembrane region" description="Helical" evidence="10">
    <location>
        <begin position="179"/>
        <end position="197"/>
    </location>
</feature>
<comment type="subcellular location">
    <subcellularLocation>
        <location evidence="1">Membrane</location>
        <topology evidence="1">Multi-pass membrane protein</topology>
    </subcellularLocation>
</comment>
<feature type="transmembrane region" description="Helical" evidence="10">
    <location>
        <begin position="345"/>
        <end position="367"/>
    </location>
</feature>
<dbReference type="SUPFAM" id="SSF81324">
    <property type="entry name" value="Voltage-gated potassium channels"/>
    <property type="match status" value="2"/>
</dbReference>
<feature type="transmembrane region" description="Helical" evidence="10">
    <location>
        <begin position="290"/>
        <end position="311"/>
    </location>
</feature>
<evidence type="ECO:0000256" key="8">
    <source>
        <dbReference type="RuleBase" id="RU003857"/>
    </source>
</evidence>
<dbReference type="PANTHER" id="PTHR11003:SF86">
    <property type="entry name" value="POTASSIUM CHANNEL DOMAIN-CONTAINING PROTEIN"/>
    <property type="match status" value="1"/>
</dbReference>
<dbReference type="Proteomes" id="UP000046393">
    <property type="component" value="Unplaced"/>
</dbReference>
<keyword evidence="3 8" id="KW-0812">Transmembrane</keyword>
<dbReference type="GO" id="GO:0005886">
    <property type="term" value="C:plasma membrane"/>
    <property type="evidence" value="ECO:0007669"/>
    <property type="project" value="TreeGrafter"/>
</dbReference>
<dbReference type="PRINTS" id="PR01333">
    <property type="entry name" value="2POREKCHANEL"/>
</dbReference>
<feature type="transmembrane region" description="Helical" evidence="10">
    <location>
        <begin position="66"/>
        <end position="87"/>
    </location>
</feature>
<keyword evidence="6 10" id="KW-0472">Membrane</keyword>
<dbReference type="GO" id="GO:0015271">
    <property type="term" value="F:outward rectifier potassium channel activity"/>
    <property type="evidence" value="ECO:0007669"/>
    <property type="project" value="TreeGrafter"/>
</dbReference>
<evidence type="ECO:0000256" key="2">
    <source>
        <dbReference type="ARBA" id="ARBA00022448"/>
    </source>
</evidence>
<dbReference type="WBParaSite" id="SMUV_0000758301-mRNA-1">
    <property type="protein sequence ID" value="SMUV_0000758301-mRNA-1"/>
    <property type="gene ID" value="SMUV_0000758301"/>
</dbReference>
<proteinExistence type="inferred from homology"/>
<comment type="similarity">
    <text evidence="8">Belongs to the two pore domain potassium channel (TC 1.A.1.8) family.</text>
</comment>
<sequence length="1082" mass="122647">MLQRLGLQQYNSNPIEISESNGNFGKVRVQFDVLAVESSSKMLITFRELSELGQVKSVYNRYHLRYFAPYIILITYSVLGALLFQFLEADYEKKIFRERNAAVERLREETLLRLNILKNSTSSKDIFDRYDAELKKILNLSDNLEWDLWGAFYYVGTIYTTIGYGNIYPRTVFGKFSTVIYALIGIPLVLAILSQSGEALTKLVSVIWIRYRRHLRKIAQREKSVIKGNSGQVDVENAVQRKKGNGNLLLAEEGRFHTPQSPYERERNRMYIKDAYFGTDEDVSVESRTIPIWVALVICFTWIGMCAGMFCIWESNWSYYDSLYFFFVSLSTIGLGDVVPEHPHILILMFLFVIFGLSLVSMLLSIMQIKIEEFLFRLTIKLQKEYQKAVESGDEIKREEILHKIMKTEPWFVRNLAPHLISDKQAADLSEKVDLMERAAIVSSAKNWQSEDSLKKLPSDENLPQKAKVSTVSSTLTNGYTVLQGLTTYNDINKTTVEPLDSISNQPSESLQLSRVQELEDTNQLQYTVENINESEKDENAESISQNTSLTNELIFDYPKISTTHAVEDAATQASSTSLHDVSQQIDGPLAANETVQTDIAQFQLDEIKLKLLKLQLQTIPKRRNQTVGTATDFDDADQQYSHELQKDQAVQCNFNSSSTDEEISTAEVNKRKISAANSDEHYKNNTSQSIKSFQDESVVTDVNNQNLIDIRSDNNIIQVSDPSSEPASEYLTSAEKKEVGIDPVIKDTDTATCSTSSDVLPPEKRKRVSNQTVSNGGINPINSAKVSKIRLRHFGVQCLLWCENYHNASMQTDPEKIKLHKRTHSSSPSPAAFMTSTATSVDDESCNDLEASSPTMQDLIVQTDDSYLKIARRLDEIRSKRTGSLHVCAAKPLKRSVPTSTTNLQQNVADVATIAEEETPHHKESLRHELPKRQKSFMERMDEFFSTKGMRNQRQNNLNAFSSTLIEETAEASESNVAINNDKLLDEARAHSSNADAKPKIANYILEKQNHFLNPRRSVIHLSNRPSSKARSSSPPKRYISGSRARTKSVPNVAETEYRLGYDSKFGTDPVDFKQFAYKRY</sequence>
<organism evidence="12 13">
    <name type="scientific">Syphacia muris</name>
    <dbReference type="NCBI Taxonomy" id="451379"/>
    <lineage>
        <taxon>Eukaryota</taxon>
        <taxon>Metazoa</taxon>
        <taxon>Ecdysozoa</taxon>
        <taxon>Nematoda</taxon>
        <taxon>Chromadorea</taxon>
        <taxon>Rhabditida</taxon>
        <taxon>Spirurina</taxon>
        <taxon>Oxyuridomorpha</taxon>
        <taxon>Oxyuroidea</taxon>
        <taxon>Oxyuridae</taxon>
        <taxon>Syphacia</taxon>
    </lineage>
</organism>
<dbReference type="GO" id="GO:0022841">
    <property type="term" value="F:potassium ion leak channel activity"/>
    <property type="evidence" value="ECO:0007669"/>
    <property type="project" value="TreeGrafter"/>
</dbReference>
<dbReference type="STRING" id="451379.A0A0N5AS33"/>
<evidence type="ECO:0000256" key="4">
    <source>
        <dbReference type="ARBA" id="ARBA00022989"/>
    </source>
</evidence>
<accession>A0A0N5AS33</accession>
<feature type="domain" description="Potassium channel" evidence="11">
    <location>
        <begin position="298"/>
        <end position="372"/>
    </location>
</feature>
<dbReference type="Pfam" id="PF07885">
    <property type="entry name" value="Ion_trans_2"/>
    <property type="match status" value="2"/>
</dbReference>
<evidence type="ECO:0000256" key="10">
    <source>
        <dbReference type="SAM" id="Phobius"/>
    </source>
</evidence>
<name>A0A0N5AS33_9BILA</name>
<feature type="region of interest" description="Disordered" evidence="9">
    <location>
        <begin position="751"/>
        <end position="775"/>
    </location>
</feature>
<evidence type="ECO:0000256" key="3">
    <source>
        <dbReference type="ARBA" id="ARBA00022692"/>
    </source>
</evidence>
<evidence type="ECO:0000313" key="13">
    <source>
        <dbReference type="WBParaSite" id="SMUV_0000758301-mRNA-1"/>
    </source>
</evidence>
<keyword evidence="4 10" id="KW-1133">Transmembrane helix</keyword>
<evidence type="ECO:0000256" key="9">
    <source>
        <dbReference type="SAM" id="MobiDB-lite"/>
    </source>
</evidence>
<feature type="compositionally biased region" description="Polar residues" evidence="9">
    <location>
        <begin position="826"/>
        <end position="841"/>
    </location>
</feature>
<feature type="transmembrane region" description="Helical" evidence="10">
    <location>
        <begin position="148"/>
        <end position="167"/>
    </location>
</feature>
<keyword evidence="5 8" id="KW-0406">Ion transport</keyword>
<feature type="domain" description="Potassium channel" evidence="11">
    <location>
        <begin position="143"/>
        <end position="201"/>
    </location>
</feature>
<dbReference type="Gene3D" id="1.10.287.70">
    <property type="match status" value="1"/>
</dbReference>
<dbReference type="GO" id="GO:0030322">
    <property type="term" value="P:stabilization of membrane potential"/>
    <property type="evidence" value="ECO:0007669"/>
    <property type="project" value="TreeGrafter"/>
</dbReference>
<feature type="compositionally biased region" description="Low complexity" evidence="9">
    <location>
        <begin position="1024"/>
        <end position="1039"/>
    </location>
</feature>
<protein>
    <submittedName>
        <fullName evidence="13">Ion_trans_2 domain-containing protein</fullName>
    </submittedName>
</protein>
<keyword evidence="12" id="KW-1185">Reference proteome</keyword>
<keyword evidence="2 8" id="KW-0813">Transport</keyword>